<dbReference type="EMBL" id="QETB01000004">
    <property type="protein sequence ID" value="PWF26280.1"/>
    <property type="molecule type" value="Genomic_DNA"/>
</dbReference>
<dbReference type="InterPro" id="IPR055170">
    <property type="entry name" value="GFO_IDH_MocA-like_dom"/>
</dbReference>
<proteinExistence type="inferred from homology"/>
<keyword evidence="6" id="KW-1185">Reference proteome</keyword>
<dbReference type="GO" id="GO:0000166">
    <property type="term" value="F:nucleotide binding"/>
    <property type="evidence" value="ECO:0007669"/>
    <property type="project" value="InterPro"/>
</dbReference>
<protein>
    <submittedName>
        <fullName evidence="5">Oxidoreductase</fullName>
    </submittedName>
</protein>
<evidence type="ECO:0000256" key="1">
    <source>
        <dbReference type="ARBA" id="ARBA00010928"/>
    </source>
</evidence>
<dbReference type="Pfam" id="PF22725">
    <property type="entry name" value="GFO_IDH_MocA_C3"/>
    <property type="match status" value="1"/>
</dbReference>
<organism evidence="5 6">
    <name type="scientific">Ancrocorticia populi</name>
    <dbReference type="NCBI Taxonomy" id="2175228"/>
    <lineage>
        <taxon>Bacteria</taxon>
        <taxon>Bacillati</taxon>
        <taxon>Actinomycetota</taxon>
        <taxon>Actinomycetes</taxon>
        <taxon>Actinomycetales</taxon>
        <taxon>Actinomycetaceae</taxon>
        <taxon>Ancrocorticia</taxon>
    </lineage>
</organism>
<name>A0A2V1K5C3_9ACTO</name>
<accession>A0A2V1K5C3</accession>
<sequence length="335" mass="35457">MVCPPLRWGILGPGGIARTFATAVRATGTSVAAVGSRSQEKAQQFAQEFGIPQACGSYEELVGRADVDAIYIATPHSEHHANALLAIGAGKPVLIEKAFARSVSEAREIVDAAAEAGVFAMEAMWSRFLPHMVAARKLVAEGAIGTVNYVSADHCQTVSHVPRLAQLDLAGGALLDLGVYPISFIHSLLGVPEAISATGSLSPEGCDASSATALTYPGALAVASTSMMTRSPTRAWIGGTEGYIDFGPQFYRDSGFEVVRHDGERARFAPTLRAGGFEYEIAEVSRCISSGQCESVTFPLRDTVEVMQMMDEVRRQLAVCYPGENGAGDGSRTRL</sequence>
<reference evidence="6" key="1">
    <citation type="submission" date="2018-05" db="EMBL/GenBank/DDBJ databases">
        <authorList>
            <person name="Li Y."/>
        </authorList>
    </citation>
    <scope>NUCLEOTIDE SEQUENCE [LARGE SCALE GENOMIC DNA]</scope>
    <source>
        <strain evidence="6">sk1b4</strain>
    </source>
</reference>
<dbReference type="AlphaFoldDB" id="A0A2V1K5C3"/>
<evidence type="ECO:0000259" key="4">
    <source>
        <dbReference type="Pfam" id="PF22725"/>
    </source>
</evidence>
<dbReference type="OrthoDB" id="9815825at2"/>
<gene>
    <name evidence="5" type="ORF">DD236_08820</name>
</gene>
<dbReference type="InterPro" id="IPR036291">
    <property type="entry name" value="NAD(P)-bd_dom_sf"/>
</dbReference>
<dbReference type="PANTHER" id="PTHR22604:SF105">
    <property type="entry name" value="TRANS-1,2-DIHYDROBENZENE-1,2-DIOL DEHYDROGENASE"/>
    <property type="match status" value="1"/>
</dbReference>
<comment type="similarity">
    <text evidence="1">Belongs to the Gfo/Idh/MocA family.</text>
</comment>
<dbReference type="SUPFAM" id="SSF55347">
    <property type="entry name" value="Glyceraldehyde-3-phosphate dehydrogenase-like, C-terminal domain"/>
    <property type="match status" value="1"/>
</dbReference>
<dbReference type="Gene3D" id="3.30.360.10">
    <property type="entry name" value="Dihydrodipicolinate Reductase, domain 2"/>
    <property type="match status" value="1"/>
</dbReference>
<evidence type="ECO:0000313" key="5">
    <source>
        <dbReference type="EMBL" id="PWF26280.1"/>
    </source>
</evidence>
<keyword evidence="2" id="KW-0560">Oxidoreductase</keyword>
<evidence type="ECO:0000256" key="2">
    <source>
        <dbReference type="ARBA" id="ARBA00023002"/>
    </source>
</evidence>
<comment type="caution">
    <text evidence="5">The sequence shown here is derived from an EMBL/GenBank/DDBJ whole genome shotgun (WGS) entry which is preliminary data.</text>
</comment>
<dbReference type="SUPFAM" id="SSF51735">
    <property type="entry name" value="NAD(P)-binding Rossmann-fold domains"/>
    <property type="match status" value="1"/>
</dbReference>
<dbReference type="Gene3D" id="3.40.50.720">
    <property type="entry name" value="NAD(P)-binding Rossmann-like Domain"/>
    <property type="match status" value="1"/>
</dbReference>
<dbReference type="PANTHER" id="PTHR22604">
    <property type="entry name" value="OXIDOREDUCTASES"/>
    <property type="match status" value="1"/>
</dbReference>
<evidence type="ECO:0000313" key="6">
    <source>
        <dbReference type="Proteomes" id="UP000245283"/>
    </source>
</evidence>
<evidence type="ECO:0000259" key="3">
    <source>
        <dbReference type="Pfam" id="PF01408"/>
    </source>
</evidence>
<dbReference type="Pfam" id="PF01408">
    <property type="entry name" value="GFO_IDH_MocA"/>
    <property type="match status" value="1"/>
</dbReference>
<dbReference type="GO" id="GO:0016491">
    <property type="term" value="F:oxidoreductase activity"/>
    <property type="evidence" value="ECO:0007669"/>
    <property type="project" value="UniProtKB-KW"/>
</dbReference>
<dbReference type="Proteomes" id="UP000245283">
    <property type="component" value="Unassembled WGS sequence"/>
</dbReference>
<dbReference type="InterPro" id="IPR050984">
    <property type="entry name" value="Gfo/Idh/MocA_domain"/>
</dbReference>
<feature type="domain" description="GFO/IDH/MocA-like oxidoreductase" evidence="4">
    <location>
        <begin position="133"/>
        <end position="244"/>
    </location>
</feature>
<dbReference type="InterPro" id="IPR000683">
    <property type="entry name" value="Gfo/Idh/MocA-like_OxRdtase_N"/>
</dbReference>
<feature type="domain" description="Gfo/Idh/MocA-like oxidoreductase N-terminal" evidence="3">
    <location>
        <begin position="6"/>
        <end position="121"/>
    </location>
</feature>